<comment type="caution">
    <text evidence="2">The sequence shown here is derived from an EMBL/GenBank/DDBJ whole genome shotgun (WGS) entry which is preliminary data.</text>
</comment>
<accession>A0ABQ0D5V9</accession>
<evidence type="ECO:0000313" key="2">
    <source>
        <dbReference type="EMBL" id="GAB0173708.1"/>
    </source>
</evidence>
<sequence>MKKLAMILAIAICQALYAEYLYDEDITTDTGESIKAHQYSKRFDGQCVEMREGIVESKEDKTYNKLYKEDKQEVLALIKKVKQSLKLKTDKKNSWKYYDMCELDCDFGGAQGIYRLYVFDGENLKSIYDKIRNPQSFMNIKEFEESGVESLAKILPQTDFQEIIQTTEGYDGRRCYMYDKQNTLWIRQAANPGGCNFTFFQNPNNIEVAVDCTWGYDFD</sequence>
<dbReference type="EMBL" id="BAAFHN010000054">
    <property type="protein sequence ID" value="GAB0173708.1"/>
    <property type="molecule type" value="Genomic_DNA"/>
</dbReference>
<feature type="signal peptide" evidence="1">
    <location>
        <begin position="1"/>
        <end position="18"/>
    </location>
</feature>
<gene>
    <name evidence="2" type="ORF">NHP164001_17290</name>
</gene>
<dbReference type="Proteomes" id="UP001562457">
    <property type="component" value="Unassembled WGS sequence"/>
</dbReference>
<organism evidence="2 3">
    <name type="scientific">Helicobacter trogontum</name>
    <dbReference type="NCBI Taxonomy" id="50960"/>
    <lineage>
        <taxon>Bacteria</taxon>
        <taxon>Pseudomonadati</taxon>
        <taxon>Campylobacterota</taxon>
        <taxon>Epsilonproteobacteria</taxon>
        <taxon>Campylobacterales</taxon>
        <taxon>Helicobacteraceae</taxon>
        <taxon>Helicobacter</taxon>
    </lineage>
</organism>
<proteinExistence type="predicted"/>
<evidence type="ECO:0000256" key="1">
    <source>
        <dbReference type="SAM" id="SignalP"/>
    </source>
</evidence>
<keyword evidence="3" id="KW-1185">Reference proteome</keyword>
<protein>
    <recommendedName>
        <fullName evidence="4">DUF1311 domain-containing protein</fullName>
    </recommendedName>
</protein>
<name>A0ABQ0D5V9_9HELI</name>
<reference evidence="2 3" key="1">
    <citation type="submission" date="2024-06" db="EMBL/GenBank/DDBJ databases">
        <title>Draft genome sequence of Helicobacter trogontum NHP16-4001.</title>
        <authorList>
            <person name="Rimbara E."/>
            <person name="Suzuki M."/>
        </authorList>
    </citation>
    <scope>NUCLEOTIDE SEQUENCE [LARGE SCALE GENOMIC DNA]</scope>
    <source>
        <strain evidence="2 3">NHP16-4001</strain>
    </source>
</reference>
<evidence type="ECO:0000313" key="3">
    <source>
        <dbReference type="Proteomes" id="UP001562457"/>
    </source>
</evidence>
<dbReference type="RefSeq" id="WP_104718896.1">
    <property type="nucleotide sequence ID" value="NZ_BAAFHN010000054.1"/>
</dbReference>
<evidence type="ECO:0008006" key="4">
    <source>
        <dbReference type="Google" id="ProtNLM"/>
    </source>
</evidence>
<feature type="chain" id="PRO_5045160301" description="DUF1311 domain-containing protein" evidence="1">
    <location>
        <begin position="19"/>
        <end position="219"/>
    </location>
</feature>
<keyword evidence="1" id="KW-0732">Signal</keyword>